<dbReference type="Proteomes" id="UP000092207">
    <property type="component" value="Unassembled WGS sequence"/>
</dbReference>
<dbReference type="GO" id="GO:0080120">
    <property type="term" value="P:CAAX-box protein maturation"/>
    <property type="evidence" value="ECO:0007669"/>
    <property type="project" value="UniProtKB-ARBA"/>
</dbReference>
<dbReference type="InterPro" id="IPR003675">
    <property type="entry name" value="Rce1/LyrA-like_dom"/>
</dbReference>
<organism evidence="2 3">
    <name type="scientific">Mycobacterium scrofulaceum</name>
    <dbReference type="NCBI Taxonomy" id="1783"/>
    <lineage>
        <taxon>Bacteria</taxon>
        <taxon>Bacillati</taxon>
        <taxon>Actinomycetota</taxon>
        <taxon>Actinomycetes</taxon>
        <taxon>Mycobacteriales</taxon>
        <taxon>Mycobacteriaceae</taxon>
        <taxon>Mycobacterium</taxon>
    </lineage>
</organism>
<comment type="caution">
    <text evidence="2">The sequence shown here is derived from an EMBL/GenBank/DDBJ whole genome shotgun (WGS) entry which is preliminary data.</text>
</comment>
<proteinExistence type="predicted"/>
<sequence length="198" mass="19920">MAAALVGWSFVGPRLPTAWRVTIQAAAAGVLVLVTRAPLGLSPPRLWAGLRLGSAAGAAVASAIAATTAVPVVRSSMADREPTGSVAGWLLVRIPVGTVWAEEAAFRAALTTAASGSYGKSGARLLQAASFGLSHVADARAEGDPVLGTVLVTGVAGWLFGWLADRSGSVAAPMLVHLAINEAGAIAALGVRRHGLMV</sequence>
<feature type="domain" description="CAAX prenyl protease 2/Lysostaphin resistance protein A-like" evidence="1">
    <location>
        <begin position="89"/>
        <end position="181"/>
    </location>
</feature>
<dbReference type="Pfam" id="PF02517">
    <property type="entry name" value="Rce1-like"/>
    <property type="match status" value="1"/>
</dbReference>
<accession>A0A1A2UCV2</accession>
<name>A0A1A2UCV2_MYCSC</name>
<dbReference type="InterPro" id="IPR015837">
    <property type="entry name" value="UCP026622_CAAX_protease"/>
</dbReference>
<dbReference type="EMBL" id="LZJY01000104">
    <property type="protein sequence ID" value="OBI07130.1"/>
    <property type="molecule type" value="Genomic_DNA"/>
</dbReference>
<evidence type="ECO:0000313" key="2">
    <source>
        <dbReference type="EMBL" id="OBI07130.1"/>
    </source>
</evidence>
<dbReference type="AlphaFoldDB" id="A0A1A2UCV2"/>
<reference evidence="2 3" key="1">
    <citation type="submission" date="2016-06" db="EMBL/GenBank/DDBJ databases">
        <authorList>
            <person name="Kjaerup R.B."/>
            <person name="Dalgaard T.S."/>
            <person name="Juul-Madsen H.R."/>
        </authorList>
    </citation>
    <scope>NUCLEOTIDE SEQUENCE [LARGE SCALE GENOMIC DNA]</scope>
    <source>
        <strain evidence="2 3">E2838</strain>
    </source>
</reference>
<evidence type="ECO:0000313" key="3">
    <source>
        <dbReference type="Proteomes" id="UP000092207"/>
    </source>
</evidence>
<gene>
    <name evidence="2" type="ORF">A5679_11390</name>
</gene>
<dbReference type="GO" id="GO:0004175">
    <property type="term" value="F:endopeptidase activity"/>
    <property type="evidence" value="ECO:0007669"/>
    <property type="project" value="UniProtKB-ARBA"/>
</dbReference>
<protein>
    <submittedName>
        <fullName evidence="2">Abortive phage infection protein</fullName>
    </submittedName>
</protein>
<evidence type="ECO:0000259" key="1">
    <source>
        <dbReference type="Pfam" id="PF02517"/>
    </source>
</evidence>
<dbReference type="PIRSF" id="PIRSF026622">
    <property type="entry name" value="Proteas_026622"/>
    <property type="match status" value="1"/>
</dbReference>